<dbReference type="RefSeq" id="XP_001314991.1">
    <property type="nucleotide sequence ID" value="XM_001314956.1"/>
</dbReference>
<dbReference type="SMR" id="A2EX48"/>
<evidence type="ECO:0000256" key="1">
    <source>
        <dbReference type="SAM" id="Phobius"/>
    </source>
</evidence>
<keyword evidence="3" id="KW-1185">Reference proteome</keyword>
<name>A2EX48_TRIV3</name>
<keyword evidence="1" id="KW-0472">Membrane</keyword>
<gene>
    <name evidence="2" type="ORF">TVAG_369960</name>
</gene>
<dbReference type="KEGG" id="tva:4760608"/>
<organism evidence="2 3">
    <name type="scientific">Trichomonas vaginalis (strain ATCC PRA-98 / G3)</name>
    <dbReference type="NCBI Taxonomy" id="412133"/>
    <lineage>
        <taxon>Eukaryota</taxon>
        <taxon>Metamonada</taxon>
        <taxon>Parabasalia</taxon>
        <taxon>Trichomonadida</taxon>
        <taxon>Trichomonadidae</taxon>
        <taxon>Trichomonas</taxon>
    </lineage>
</organism>
<keyword evidence="1" id="KW-0812">Transmembrane</keyword>
<evidence type="ECO:0000313" key="3">
    <source>
        <dbReference type="Proteomes" id="UP000001542"/>
    </source>
</evidence>
<dbReference type="InParanoid" id="A2EX48"/>
<evidence type="ECO:0000313" key="2">
    <source>
        <dbReference type="EMBL" id="EAY02768.1"/>
    </source>
</evidence>
<feature type="transmembrane region" description="Helical" evidence="1">
    <location>
        <begin position="236"/>
        <end position="257"/>
    </location>
</feature>
<reference evidence="2" key="1">
    <citation type="submission" date="2006-10" db="EMBL/GenBank/DDBJ databases">
        <authorList>
            <person name="Amadeo P."/>
            <person name="Zhao Q."/>
            <person name="Wortman J."/>
            <person name="Fraser-Liggett C."/>
            <person name="Carlton J."/>
        </authorList>
    </citation>
    <scope>NUCLEOTIDE SEQUENCE</scope>
    <source>
        <strain evidence="2">G3</strain>
    </source>
</reference>
<proteinExistence type="predicted"/>
<accession>A2EX48</accession>
<dbReference type="EMBL" id="DS113525">
    <property type="protein sequence ID" value="EAY02768.1"/>
    <property type="molecule type" value="Genomic_DNA"/>
</dbReference>
<protein>
    <submittedName>
        <fullName evidence="2">Uncharacterized protein</fullName>
    </submittedName>
</protein>
<dbReference type="OrthoDB" id="10535425at2759"/>
<dbReference type="VEuPathDB" id="TrichDB:TVAGG3_0860040"/>
<reference evidence="2" key="2">
    <citation type="journal article" date="2007" name="Science">
        <title>Draft genome sequence of the sexually transmitted pathogen Trichomonas vaginalis.</title>
        <authorList>
            <person name="Carlton J.M."/>
            <person name="Hirt R.P."/>
            <person name="Silva J.C."/>
            <person name="Delcher A.L."/>
            <person name="Schatz M."/>
            <person name="Zhao Q."/>
            <person name="Wortman J.R."/>
            <person name="Bidwell S.L."/>
            <person name="Alsmark U.C.M."/>
            <person name="Besteiro S."/>
            <person name="Sicheritz-Ponten T."/>
            <person name="Noel C.J."/>
            <person name="Dacks J.B."/>
            <person name="Foster P.G."/>
            <person name="Simillion C."/>
            <person name="Van de Peer Y."/>
            <person name="Miranda-Saavedra D."/>
            <person name="Barton G.J."/>
            <person name="Westrop G.D."/>
            <person name="Mueller S."/>
            <person name="Dessi D."/>
            <person name="Fiori P.L."/>
            <person name="Ren Q."/>
            <person name="Paulsen I."/>
            <person name="Zhang H."/>
            <person name="Bastida-Corcuera F.D."/>
            <person name="Simoes-Barbosa A."/>
            <person name="Brown M.T."/>
            <person name="Hayes R.D."/>
            <person name="Mukherjee M."/>
            <person name="Okumura C.Y."/>
            <person name="Schneider R."/>
            <person name="Smith A.J."/>
            <person name="Vanacova S."/>
            <person name="Villalvazo M."/>
            <person name="Haas B.J."/>
            <person name="Pertea M."/>
            <person name="Feldblyum T.V."/>
            <person name="Utterback T.R."/>
            <person name="Shu C.L."/>
            <person name="Osoegawa K."/>
            <person name="de Jong P.J."/>
            <person name="Hrdy I."/>
            <person name="Horvathova L."/>
            <person name="Zubacova Z."/>
            <person name="Dolezal P."/>
            <person name="Malik S.B."/>
            <person name="Logsdon J.M. Jr."/>
            <person name="Henze K."/>
            <person name="Gupta A."/>
            <person name="Wang C.C."/>
            <person name="Dunne R.L."/>
            <person name="Upcroft J.A."/>
            <person name="Upcroft P."/>
            <person name="White O."/>
            <person name="Salzberg S.L."/>
            <person name="Tang P."/>
            <person name="Chiu C.-H."/>
            <person name="Lee Y.-S."/>
            <person name="Embley T.M."/>
            <person name="Coombs G.H."/>
            <person name="Mottram J.C."/>
            <person name="Tachezy J."/>
            <person name="Fraser-Liggett C.M."/>
            <person name="Johnson P.J."/>
        </authorList>
    </citation>
    <scope>NUCLEOTIDE SEQUENCE [LARGE SCALE GENOMIC DNA]</scope>
    <source>
        <strain evidence="2">G3</strain>
    </source>
</reference>
<dbReference type="VEuPathDB" id="TrichDB:TVAG_369960"/>
<keyword evidence="1" id="KW-1133">Transmembrane helix</keyword>
<dbReference type="AlphaFoldDB" id="A2EX48"/>
<sequence length="266" mass="30805">MGVYHHVETIDVDKTYCINATYYPFYLIFDEFEEGIVLNEYYSRSPNRETTRDAVFTSDNLTTFRVFELPYGSFTIKAIKSSMVSFSYISLPGYCQTGVYLSSYHSDLVQLSPSQKNFYKLGNYDDKCFIFSTESAQSFKIDQISKDQLDRVFYHTNYREFDVATGNFSKTYHYTPVATQPRPFVRLLTNRGLPPDLLKISFEAGAKTEREDSGTNIPRGRTIDCEHILTWYSEELIIMLIACCVFFGIIFVMLVSCKIMSKRQPK</sequence>
<dbReference type="Proteomes" id="UP000001542">
    <property type="component" value="Unassembled WGS sequence"/>
</dbReference>